<dbReference type="EMBL" id="MN739514">
    <property type="protein sequence ID" value="QHT09662.1"/>
    <property type="molecule type" value="Genomic_DNA"/>
</dbReference>
<reference evidence="1" key="1">
    <citation type="journal article" date="2020" name="Nature">
        <title>Giant virus diversity and host interactions through global metagenomics.</title>
        <authorList>
            <person name="Schulz F."/>
            <person name="Roux S."/>
            <person name="Paez-Espino D."/>
            <person name="Jungbluth S."/>
            <person name="Walsh D.A."/>
            <person name="Denef V.J."/>
            <person name="McMahon K.D."/>
            <person name="Konstantinidis K.T."/>
            <person name="Eloe-Fadrosh E.A."/>
            <person name="Kyrpides N.C."/>
            <person name="Woyke T."/>
        </authorList>
    </citation>
    <scope>NUCLEOTIDE SEQUENCE</scope>
    <source>
        <strain evidence="1">GVMAG-M-3300023174-102</strain>
    </source>
</reference>
<name>A0A6C0CZR4_9ZZZZ</name>
<dbReference type="InterPro" id="IPR029044">
    <property type="entry name" value="Nucleotide-diphossugar_trans"/>
</dbReference>
<organism evidence="1">
    <name type="scientific">viral metagenome</name>
    <dbReference type="NCBI Taxonomy" id="1070528"/>
    <lineage>
        <taxon>unclassified sequences</taxon>
        <taxon>metagenomes</taxon>
        <taxon>organismal metagenomes</taxon>
    </lineage>
</organism>
<dbReference type="SUPFAM" id="SSF53448">
    <property type="entry name" value="Nucleotide-diphospho-sugar transferases"/>
    <property type="match status" value="1"/>
</dbReference>
<protein>
    <recommendedName>
        <fullName evidence="2">Nucleotide-diphospho-sugar transferase domain-containing protein</fullName>
    </recommendedName>
</protein>
<evidence type="ECO:0008006" key="2">
    <source>
        <dbReference type="Google" id="ProtNLM"/>
    </source>
</evidence>
<accession>A0A6C0CZR4</accession>
<dbReference type="AlphaFoldDB" id="A0A6C0CZR4"/>
<dbReference type="Gene3D" id="3.90.550.10">
    <property type="entry name" value="Spore Coat Polysaccharide Biosynthesis Protein SpsA, Chain A"/>
    <property type="match status" value="1"/>
</dbReference>
<proteinExistence type="predicted"/>
<evidence type="ECO:0000313" key="1">
    <source>
        <dbReference type="EMBL" id="QHT09662.1"/>
    </source>
</evidence>
<sequence>MKQVIYCGLFGNDEYVEMTKLFLNSIVKYGNINIDTTDILIITTDSHKNKLYDFTNNLPINILYYTQVDVDYFSRLTIFSYENVNNYDKLLYIDLDCYVINHVQPIFDRIIENKLYTNKHDGYIDDCEDGYMWGLELFRRHNLDAKVPVFSSCLMGFNNCAEIKNLFSQIFDHVNADKASNTFLDIHTKDQPYIVFNTHKNKLAECDSISEFMVDKHYVNENSKFIIDHLSGNTGDSKPKIYNMRFLENVMNNLKK</sequence>